<keyword evidence="4" id="KW-1185">Reference proteome</keyword>
<accession>A0ABU3CAU2</accession>
<organism evidence="3 4">
    <name type="scientific">Autumnicola tepida</name>
    <dbReference type="NCBI Taxonomy" id="3075595"/>
    <lineage>
        <taxon>Bacteria</taxon>
        <taxon>Pseudomonadati</taxon>
        <taxon>Bacteroidota</taxon>
        <taxon>Flavobacteriia</taxon>
        <taxon>Flavobacteriales</taxon>
        <taxon>Flavobacteriaceae</taxon>
        <taxon>Autumnicola</taxon>
    </lineage>
</organism>
<gene>
    <name evidence="3" type="ORF">RM553_11525</name>
</gene>
<dbReference type="InterPro" id="IPR045957">
    <property type="entry name" value="DUF6377"/>
</dbReference>
<sequence length="575" mass="67017">MNLSTIFLEAQGTKMILHPGLSRSFILLLFFLLIFSRASAQQEEVLQELIQTIENTAEYDAGKIQRINELKVELKAQPMGEFRQRFDLTRALFYEYRIFKQDSAFKYALISKELAEKLGGEQLLAETTLDLANVCVSAGMFREALGYLDTVVLEGLPETTRFTYFGLLGRCYTDMAEYSSISYFSRRYEEIAEDYHEKALSLALPGTWDYIMLHGYLEYKNANLEEALNDLLPLLEKNQDIRAQAVINSVLGDIYAQMDNKEKTIFHLSRASIADIKSSAKENLAMIRLAEFLFKEGEIKLASEFIKKANQDAESYGAQQRKIRVGAILPLIEEQIIEQVETQRQRLYRQNIMLSVLLVFVLVLAIVTYLQVRRLKKARRALVEAHHDLQVKNEQVIHVNEEINLKNIELNSVNNKLLEANKIKEEYIGFFFTQDADIFEKFKEFKTRIEENLKKENLDGIKYLANSYDLKREKKKLLRNFDEAFIKLFPNFTEEFNSLLKDEEKIRMKEGQILNKELRIFALMRLGINHNEIIAQILGYSVNSIYAYKTKIRKKSMFDKKDFDRMLLENTRLKL</sequence>
<keyword evidence="1" id="KW-0472">Membrane</keyword>
<dbReference type="InterPro" id="IPR011990">
    <property type="entry name" value="TPR-like_helical_dom_sf"/>
</dbReference>
<keyword evidence="1" id="KW-0812">Transmembrane</keyword>
<name>A0ABU3CAU2_9FLAO</name>
<dbReference type="RefSeq" id="WP_311535083.1">
    <property type="nucleotide sequence ID" value="NZ_JAVRHQ010000013.1"/>
</dbReference>
<evidence type="ECO:0000313" key="3">
    <source>
        <dbReference type="EMBL" id="MDT0643462.1"/>
    </source>
</evidence>
<proteinExistence type="predicted"/>
<comment type="caution">
    <text evidence="3">The sequence shown here is derived from an EMBL/GenBank/DDBJ whole genome shotgun (WGS) entry which is preliminary data.</text>
</comment>
<feature type="domain" description="DUF6377" evidence="2">
    <location>
        <begin position="275"/>
        <end position="535"/>
    </location>
</feature>
<dbReference type="EMBL" id="JAVRHQ010000013">
    <property type="protein sequence ID" value="MDT0643462.1"/>
    <property type="molecule type" value="Genomic_DNA"/>
</dbReference>
<evidence type="ECO:0000256" key="1">
    <source>
        <dbReference type="SAM" id="Phobius"/>
    </source>
</evidence>
<dbReference type="Gene3D" id="1.25.40.10">
    <property type="entry name" value="Tetratricopeptide repeat domain"/>
    <property type="match status" value="1"/>
</dbReference>
<dbReference type="Proteomes" id="UP001262889">
    <property type="component" value="Unassembled WGS sequence"/>
</dbReference>
<keyword evidence="1" id="KW-1133">Transmembrane helix</keyword>
<evidence type="ECO:0000313" key="4">
    <source>
        <dbReference type="Proteomes" id="UP001262889"/>
    </source>
</evidence>
<protein>
    <submittedName>
        <fullName evidence="3">DUF6377 domain-containing protein</fullName>
    </submittedName>
</protein>
<dbReference type="SUPFAM" id="SSF48452">
    <property type="entry name" value="TPR-like"/>
    <property type="match status" value="1"/>
</dbReference>
<evidence type="ECO:0000259" key="2">
    <source>
        <dbReference type="Pfam" id="PF19904"/>
    </source>
</evidence>
<reference evidence="3 4" key="1">
    <citation type="submission" date="2023-09" db="EMBL/GenBank/DDBJ databases">
        <authorList>
            <person name="Rey-Velasco X."/>
        </authorList>
    </citation>
    <scope>NUCLEOTIDE SEQUENCE [LARGE SCALE GENOMIC DNA]</scope>
    <source>
        <strain evidence="3 4">F363</strain>
    </source>
</reference>
<dbReference type="Pfam" id="PF19904">
    <property type="entry name" value="DUF6377"/>
    <property type="match status" value="1"/>
</dbReference>
<feature type="transmembrane region" description="Helical" evidence="1">
    <location>
        <begin position="352"/>
        <end position="370"/>
    </location>
</feature>